<evidence type="ECO:0000313" key="2">
    <source>
        <dbReference type="Proteomes" id="UP000001357"/>
    </source>
</evidence>
<dbReference type="PANTHER" id="PTHR14553">
    <property type="entry name" value="UNCHARACTERIZED PROTEIN C1ORF50"/>
    <property type="match status" value="1"/>
</dbReference>
<dbReference type="EMBL" id="CH991548">
    <property type="protein sequence ID" value="EDQ90283.1"/>
    <property type="molecule type" value="Genomic_DNA"/>
</dbReference>
<accession>A9UWV9</accession>
<dbReference type="AlphaFoldDB" id="A9UWV9"/>
<protein>
    <submittedName>
        <fullName evidence="1">Uncharacterized protein</fullName>
    </submittedName>
</protein>
<feature type="non-terminal residue" evidence="1">
    <location>
        <position position="136"/>
    </location>
</feature>
<sequence length="136" mass="15893">LASARAVHRMHDPNDLVALAQVVQQADDYTRATVGSKLELITQQIQFLQQQARQVLEEAKKDVSLAHARCNFKRIPNRIYHLYRRTNPDLDGEKYFSMLSPQEWGDRLQDEHLGSYRLEPDHSWTPIERIAERDAR</sequence>
<dbReference type="KEGG" id="mbr:MONBRDRAFT_3023"/>
<keyword evidence="2" id="KW-1185">Reference proteome</keyword>
<gene>
    <name evidence="1" type="ORF">MONBRDRAFT_3023</name>
</gene>
<evidence type="ECO:0000313" key="1">
    <source>
        <dbReference type="EMBL" id="EDQ90283.1"/>
    </source>
</evidence>
<dbReference type="InParanoid" id="A9UWV9"/>
<dbReference type="InterPro" id="IPR019534">
    <property type="entry name" value="DUF2452"/>
</dbReference>
<proteinExistence type="predicted"/>
<dbReference type="OMA" id="KEWGANC"/>
<dbReference type="Pfam" id="PF10504">
    <property type="entry name" value="DUF2452"/>
    <property type="match status" value="1"/>
</dbReference>
<reference evidence="1 2" key="1">
    <citation type="journal article" date="2008" name="Nature">
        <title>The genome of the choanoflagellate Monosiga brevicollis and the origin of metazoans.</title>
        <authorList>
            <consortium name="JGI Sequencing"/>
            <person name="King N."/>
            <person name="Westbrook M.J."/>
            <person name="Young S.L."/>
            <person name="Kuo A."/>
            <person name="Abedin M."/>
            <person name="Chapman J."/>
            <person name="Fairclough S."/>
            <person name="Hellsten U."/>
            <person name="Isogai Y."/>
            <person name="Letunic I."/>
            <person name="Marr M."/>
            <person name="Pincus D."/>
            <person name="Putnam N."/>
            <person name="Rokas A."/>
            <person name="Wright K.J."/>
            <person name="Zuzow R."/>
            <person name="Dirks W."/>
            <person name="Good M."/>
            <person name="Goodstein D."/>
            <person name="Lemons D."/>
            <person name="Li W."/>
            <person name="Lyons J.B."/>
            <person name="Morris A."/>
            <person name="Nichols S."/>
            <person name="Richter D.J."/>
            <person name="Salamov A."/>
            <person name="Bork P."/>
            <person name="Lim W.A."/>
            <person name="Manning G."/>
            <person name="Miller W.T."/>
            <person name="McGinnis W."/>
            <person name="Shapiro H."/>
            <person name="Tjian R."/>
            <person name="Grigoriev I.V."/>
            <person name="Rokhsar D."/>
        </authorList>
    </citation>
    <scope>NUCLEOTIDE SEQUENCE [LARGE SCALE GENOMIC DNA]</scope>
    <source>
        <strain evidence="2">MX1 / ATCC 50154</strain>
    </source>
</reference>
<organism evidence="1 2">
    <name type="scientific">Monosiga brevicollis</name>
    <name type="common">Choanoflagellate</name>
    <dbReference type="NCBI Taxonomy" id="81824"/>
    <lineage>
        <taxon>Eukaryota</taxon>
        <taxon>Choanoflagellata</taxon>
        <taxon>Craspedida</taxon>
        <taxon>Salpingoecidae</taxon>
        <taxon>Monosiga</taxon>
    </lineage>
</organism>
<feature type="non-terminal residue" evidence="1">
    <location>
        <position position="1"/>
    </location>
</feature>
<name>A9UWV9_MONBE</name>
<dbReference type="PANTHER" id="PTHR14553:SF1">
    <property type="entry name" value="SIMILAR TO CHROMOSOME 1 OPEN READING FRAME 50"/>
    <property type="match status" value="1"/>
</dbReference>
<dbReference type="Proteomes" id="UP000001357">
    <property type="component" value="Unassembled WGS sequence"/>
</dbReference>
<dbReference type="RefSeq" id="XP_001745050.1">
    <property type="nucleotide sequence ID" value="XM_001744998.1"/>
</dbReference>
<dbReference type="eggNOG" id="ENOG502QWKE">
    <property type="taxonomic scope" value="Eukaryota"/>
</dbReference>
<dbReference type="GeneID" id="5890199"/>
<dbReference type="FunCoup" id="A9UWV9">
    <property type="interactions" value="16"/>
</dbReference>